<comment type="caution">
    <text evidence="2">The sequence shown here is derived from an EMBL/GenBank/DDBJ whole genome shotgun (WGS) entry which is preliminary data.</text>
</comment>
<evidence type="ECO:0000256" key="1">
    <source>
        <dbReference type="SAM" id="SignalP"/>
    </source>
</evidence>
<evidence type="ECO:0000313" key="2">
    <source>
        <dbReference type="EMBL" id="OBI44898.1"/>
    </source>
</evidence>
<gene>
    <name evidence="2" type="ORF">A5707_02465</name>
</gene>
<keyword evidence="1" id="KW-0732">Signal</keyword>
<accession>A0A1A2Z5F8</accession>
<dbReference type="RefSeq" id="WP_065015093.1">
    <property type="nucleotide sequence ID" value="NZ_LZKJ01000129.1"/>
</dbReference>
<protein>
    <recommendedName>
        <fullName evidence="4">DUF732 domain-containing protein</fullName>
    </recommendedName>
</protein>
<dbReference type="EMBL" id="LZKJ01000129">
    <property type="protein sequence ID" value="OBI44898.1"/>
    <property type="molecule type" value="Genomic_DNA"/>
</dbReference>
<evidence type="ECO:0008006" key="4">
    <source>
        <dbReference type="Google" id="ProtNLM"/>
    </source>
</evidence>
<feature type="chain" id="PRO_5008318699" description="DUF732 domain-containing protein" evidence="1">
    <location>
        <begin position="23"/>
        <end position="109"/>
    </location>
</feature>
<name>A0A1A2Z5F8_9MYCO</name>
<dbReference type="OrthoDB" id="9934989at2"/>
<organism evidence="2 3">
    <name type="scientific">Mycobacterium kyorinense</name>
    <dbReference type="NCBI Taxonomy" id="487514"/>
    <lineage>
        <taxon>Bacteria</taxon>
        <taxon>Bacillati</taxon>
        <taxon>Actinomycetota</taxon>
        <taxon>Actinomycetes</taxon>
        <taxon>Mycobacteriales</taxon>
        <taxon>Mycobacteriaceae</taxon>
        <taxon>Mycobacterium</taxon>
    </lineage>
</organism>
<feature type="signal peptide" evidence="1">
    <location>
        <begin position="1"/>
        <end position="22"/>
    </location>
</feature>
<evidence type="ECO:0000313" key="3">
    <source>
        <dbReference type="Proteomes" id="UP000093592"/>
    </source>
</evidence>
<sequence length="109" mass="11503">MFLRISALIAVTTALAAPNASADPSDPVGDSEQATCSVLSEDLNGEPAHDEGVITSIAQAIAEYYGIATKTAVGIELEQVKTYCPALYPDIEQVAQYIQEQEEQSDAVA</sequence>
<proteinExistence type="predicted"/>
<dbReference type="AlphaFoldDB" id="A0A1A2Z5F8"/>
<reference evidence="3" key="1">
    <citation type="submission" date="2016-06" db="EMBL/GenBank/DDBJ databases">
        <authorList>
            <person name="Sutton G."/>
            <person name="Brinkac L."/>
            <person name="Sanka R."/>
            <person name="Adams M."/>
            <person name="Lau E."/>
            <person name="Sam S."/>
            <person name="Sreng N."/>
            <person name="Him V."/>
            <person name="Kerleguer A."/>
            <person name="Cheng S."/>
        </authorList>
    </citation>
    <scope>NUCLEOTIDE SEQUENCE [LARGE SCALE GENOMIC DNA]</scope>
    <source>
        <strain evidence="3">E861</strain>
    </source>
</reference>
<dbReference type="Proteomes" id="UP000093592">
    <property type="component" value="Unassembled WGS sequence"/>
</dbReference>